<feature type="domain" description="UvrD-like helicase C-terminal" evidence="10">
    <location>
        <begin position="221"/>
        <end position="286"/>
    </location>
</feature>
<evidence type="ECO:0000256" key="3">
    <source>
        <dbReference type="ARBA" id="ARBA00022806"/>
    </source>
</evidence>
<dbReference type="GO" id="GO:0016787">
    <property type="term" value="F:hydrolase activity"/>
    <property type="evidence" value="ECO:0007669"/>
    <property type="project" value="UniProtKB-KW"/>
</dbReference>
<feature type="domain" description="UvrD-like helicase ATP-binding" evidence="9">
    <location>
        <begin position="35"/>
        <end position="80"/>
    </location>
</feature>
<keyword evidence="5" id="KW-0413">Isomerase</keyword>
<dbReference type="Gene3D" id="3.40.50.300">
    <property type="entry name" value="P-loop containing nucleotide triphosphate hydrolases"/>
    <property type="match status" value="2"/>
</dbReference>
<sequence>MAGHRALPGDRPANDSTDWAEKAAIAAAWLELNKRTFFDHVVVDEAQDLNPSQLRFLRAVVAPGDNDLFICEDSHQRIYGQKVVLSHVGIKVTGRARSLRLNYRTTAENLDWAMHILAGGDFTDLTGEAEDHTYHSARSGPQPKVVECSSMSDELDKAAELIKSWMPDDSDDDGRAPKPEAIAVLVRDQYRRQTVVSGLADRGVQVRSVDRENAKPGMPLVMTMHRAKGLEFTHVLLFGVHEGSVPNALKDYKSSEEDFKDAMLRERSLLYVAATRARDVLAVSWHGEKSSLL</sequence>
<evidence type="ECO:0000256" key="4">
    <source>
        <dbReference type="ARBA" id="ARBA00022840"/>
    </source>
</evidence>
<evidence type="ECO:0000259" key="10">
    <source>
        <dbReference type="Pfam" id="PF13361"/>
    </source>
</evidence>
<keyword evidence="2" id="KW-0378">Hydrolase</keyword>
<evidence type="ECO:0000259" key="9">
    <source>
        <dbReference type="Pfam" id="PF00580"/>
    </source>
</evidence>
<dbReference type="AlphaFoldDB" id="A0A839MYW5"/>
<keyword evidence="12" id="KW-1185">Reference proteome</keyword>
<evidence type="ECO:0000256" key="8">
    <source>
        <dbReference type="ARBA" id="ARBA00048988"/>
    </source>
</evidence>
<evidence type="ECO:0000256" key="6">
    <source>
        <dbReference type="ARBA" id="ARBA00034617"/>
    </source>
</evidence>
<dbReference type="GO" id="GO:0005524">
    <property type="term" value="F:ATP binding"/>
    <property type="evidence" value="ECO:0007669"/>
    <property type="project" value="UniProtKB-KW"/>
</dbReference>
<comment type="caution">
    <text evidence="11">The sequence shown here is derived from an EMBL/GenBank/DDBJ whole genome shotgun (WGS) entry which is preliminary data.</text>
</comment>
<evidence type="ECO:0000313" key="11">
    <source>
        <dbReference type="EMBL" id="MBB2890650.1"/>
    </source>
</evidence>
<dbReference type="Pfam" id="PF00580">
    <property type="entry name" value="UvrD-helicase"/>
    <property type="match status" value="1"/>
</dbReference>
<name>A0A839MYW5_9MICO</name>
<protein>
    <recommendedName>
        <fullName evidence="7">DNA 3'-5' helicase</fullName>
        <ecNumber evidence="7">5.6.2.4</ecNumber>
    </recommendedName>
</protein>
<comment type="catalytic activity">
    <reaction evidence="6">
        <text>Couples ATP hydrolysis with the unwinding of duplex DNA by translocating in the 3'-5' direction.</text>
        <dbReference type="EC" id="5.6.2.4"/>
    </reaction>
</comment>
<dbReference type="EC" id="5.6.2.4" evidence="7"/>
<dbReference type="InterPro" id="IPR027417">
    <property type="entry name" value="P-loop_NTPase"/>
</dbReference>
<proteinExistence type="predicted"/>
<dbReference type="GO" id="GO:0043138">
    <property type="term" value="F:3'-5' DNA helicase activity"/>
    <property type="evidence" value="ECO:0007669"/>
    <property type="project" value="UniProtKB-EC"/>
</dbReference>
<dbReference type="GO" id="GO:0005829">
    <property type="term" value="C:cytosol"/>
    <property type="evidence" value="ECO:0007669"/>
    <property type="project" value="TreeGrafter"/>
</dbReference>
<dbReference type="PANTHER" id="PTHR11070:SF45">
    <property type="entry name" value="DNA 3'-5' HELICASE"/>
    <property type="match status" value="1"/>
</dbReference>
<dbReference type="Pfam" id="PF13361">
    <property type="entry name" value="UvrD_C"/>
    <property type="match status" value="1"/>
</dbReference>
<dbReference type="SUPFAM" id="SSF52540">
    <property type="entry name" value="P-loop containing nucleoside triphosphate hydrolases"/>
    <property type="match status" value="1"/>
</dbReference>
<comment type="catalytic activity">
    <reaction evidence="8">
        <text>ATP + H2O = ADP + phosphate + H(+)</text>
        <dbReference type="Rhea" id="RHEA:13065"/>
        <dbReference type="ChEBI" id="CHEBI:15377"/>
        <dbReference type="ChEBI" id="CHEBI:15378"/>
        <dbReference type="ChEBI" id="CHEBI:30616"/>
        <dbReference type="ChEBI" id="CHEBI:43474"/>
        <dbReference type="ChEBI" id="CHEBI:456216"/>
        <dbReference type="EC" id="5.6.2.4"/>
    </reaction>
</comment>
<dbReference type="GO" id="GO:0000725">
    <property type="term" value="P:recombinational repair"/>
    <property type="evidence" value="ECO:0007669"/>
    <property type="project" value="TreeGrafter"/>
</dbReference>
<keyword evidence="1" id="KW-0547">Nucleotide-binding</keyword>
<evidence type="ECO:0000256" key="2">
    <source>
        <dbReference type="ARBA" id="ARBA00022801"/>
    </source>
</evidence>
<evidence type="ECO:0000313" key="12">
    <source>
        <dbReference type="Proteomes" id="UP000559182"/>
    </source>
</evidence>
<organism evidence="11 12">
    <name type="scientific">Flexivirga oryzae</name>
    <dbReference type="NCBI Taxonomy" id="1794944"/>
    <lineage>
        <taxon>Bacteria</taxon>
        <taxon>Bacillati</taxon>
        <taxon>Actinomycetota</taxon>
        <taxon>Actinomycetes</taxon>
        <taxon>Micrococcales</taxon>
        <taxon>Dermacoccaceae</taxon>
        <taxon>Flexivirga</taxon>
    </lineage>
</organism>
<keyword evidence="3 11" id="KW-0347">Helicase</keyword>
<evidence type="ECO:0000256" key="1">
    <source>
        <dbReference type="ARBA" id="ARBA00022741"/>
    </source>
</evidence>
<dbReference type="InterPro" id="IPR014016">
    <property type="entry name" value="UvrD-like_ATP-bd"/>
</dbReference>
<keyword evidence="4" id="KW-0067">ATP-binding</keyword>
<dbReference type="InterPro" id="IPR000212">
    <property type="entry name" value="DNA_helicase_UvrD/REP"/>
</dbReference>
<dbReference type="GO" id="GO:0003677">
    <property type="term" value="F:DNA binding"/>
    <property type="evidence" value="ECO:0007669"/>
    <property type="project" value="InterPro"/>
</dbReference>
<evidence type="ECO:0000256" key="5">
    <source>
        <dbReference type="ARBA" id="ARBA00023235"/>
    </source>
</evidence>
<dbReference type="EMBL" id="JACHVQ010000001">
    <property type="protein sequence ID" value="MBB2890650.1"/>
    <property type="molecule type" value="Genomic_DNA"/>
</dbReference>
<gene>
    <name evidence="11" type="ORF">FHU39_000634</name>
</gene>
<evidence type="ECO:0000256" key="7">
    <source>
        <dbReference type="ARBA" id="ARBA00034808"/>
    </source>
</evidence>
<dbReference type="PANTHER" id="PTHR11070">
    <property type="entry name" value="UVRD / RECB / PCRA DNA HELICASE FAMILY MEMBER"/>
    <property type="match status" value="1"/>
</dbReference>
<accession>A0A839MYW5</accession>
<dbReference type="InterPro" id="IPR014017">
    <property type="entry name" value="DNA_helicase_UvrD-like_C"/>
</dbReference>
<dbReference type="Proteomes" id="UP000559182">
    <property type="component" value="Unassembled WGS sequence"/>
</dbReference>
<reference evidence="11 12" key="1">
    <citation type="submission" date="2020-08" db="EMBL/GenBank/DDBJ databases">
        <title>Sequencing the genomes of 1000 actinobacteria strains.</title>
        <authorList>
            <person name="Klenk H.-P."/>
        </authorList>
    </citation>
    <scope>NUCLEOTIDE SEQUENCE [LARGE SCALE GENOMIC DNA]</scope>
    <source>
        <strain evidence="11 12">DSM 105369</strain>
    </source>
</reference>